<dbReference type="SUPFAM" id="SSF103473">
    <property type="entry name" value="MFS general substrate transporter"/>
    <property type="match status" value="1"/>
</dbReference>
<feature type="transmembrane region" description="Helical" evidence="5">
    <location>
        <begin position="150"/>
        <end position="167"/>
    </location>
</feature>
<feature type="transmembrane region" description="Helical" evidence="5">
    <location>
        <begin position="173"/>
        <end position="193"/>
    </location>
</feature>
<dbReference type="PANTHER" id="PTHR11328">
    <property type="entry name" value="MAJOR FACILITATOR SUPERFAMILY DOMAIN-CONTAINING PROTEIN"/>
    <property type="match status" value="1"/>
</dbReference>
<dbReference type="Pfam" id="PF13347">
    <property type="entry name" value="MFS_2"/>
    <property type="match status" value="1"/>
</dbReference>
<gene>
    <name evidence="7" type="ORF">HZB08_00835</name>
</gene>
<dbReference type="PANTHER" id="PTHR11328:SF24">
    <property type="entry name" value="MAJOR FACILITATOR SUPERFAMILY (MFS) PROFILE DOMAIN-CONTAINING PROTEIN"/>
    <property type="match status" value="1"/>
</dbReference>
<comment type="caution">
    <text evidence="7">The sequence shown here is derived from an EMBL/GenBank/DDBJ whole genome shotgun (WGS) entry which is preliminary data.</text>
</comment>
<dbReference type="CDD" id="cd17332">
    <property type="entry name" value="MFS_MelB_like"/>
    <property type="match status" value="1"/>
</dbReference>
<proteinExistence type="predicted"/>
<feature type="transmembrane region" description="Helical" evidence="5">
    <location>
        <begin position="104"/>
        <end position="129"/>
    </location>
</feature>
<keyword evidence="2 5" id="KW-0812">Transmembrane</keyword>
<comment type="subcellular location">
    <subcellularLocation>
        <location evidence="1">Cell membrane</location>
        <topology evidence="1">Multi-pass membrane protein</topology>
    </subcellularLocation>
</comment>
<reference evidence="7" key="1">
    <citation type="submission" date="2020-07" db="EMBL/GenBank/DDBJ databases">
        <title>Huge and variable diversity of episymbiotic CPR bacteria and DPANN archaea in groundwater ecosystems.</title>
        <authorList>
            <person name="He C.Y."/>
            <person name="Keren R."/>
            <person name="Whittaker M."/>
            <person name="Farag I.F."/>
            <person name="Doudna J."/>
            <person name="Cate J.H.D."/>
            <person name="Banfield J.F."/>
        </authorList>
    </citation>
    <scope>NUCLEOTIDE SEQUENCE</scope>
    <source>
        <strain evidence="7">NC_groundwater_1860_Pr3_B-0.1um_51_7</strain>
    </source>
</reference>
<dbReference type="Proteomes" id="UP000808761">
    <property type="component" value="Unassembled WGS sequence"/>
</dbReference>
<feature type="transmembrane region" description="Helical" evidence="5">
    <location>
        <begin position="286"/>
        <end position="304"/>
    </location>
</feature>
<feature type="transmembrane region" description="Helical" evidence="5">
    <location>
        <begin position="7"/>
        <end position="29"/>
    </location>
</feature>
<evidence type="ECO:0000256" key="2">
    <source>
        <dbReference type="ARBA" id="ARBA00022692"/>
    </source>
</evidence>
<organism evidence="7 8">
    <name type="scientific">Candidatus Saganbacteria bacterium</name>
    <dbReference type="NCBI Taxonomy" id="2575572"/>
    <lineage>
        <taxon>Bacteria</taxon>
        <taxon>Bacillati</taxon>
        <taxon>Saganbacteria</taxon>
    </lineage>
</organism>
<evidence type="ECO:0000313" key="7">
    <source>
        <dbReference type="EMBL" id="MBI5078553.1"/>
    </source>
</evidence>
<feature type="transmembrane region" description="Helical" evidence="5">
    <location>
        <begin position="220"/>
        <end position="245"/>
    </location>
</feature>
<feature type="transmembrane region" description="Helical" evidence="5">
    <location>
        <begin position="257"/>
        <end position="274"/>
    </location>
</feature>
<evidence type="ECO:0000256" key="3">
    <source>
        <dbReference type="ARBA" id="ARBA00022989"/>
    </source>
</evidence>
<evidence type="ECO:0000256" key="5">
    <source>
        <dbReference type="SAM" id="Phobius"/>
    </source>
</evidence>
<dbReference type="GO" id="GO:0005886">
    <property type="term" value="C:plasma membrane"/>
    <property type="evidence" value="ECO:0007669"/>
    <property type="project" value="UniProtKB-SubCell"/>
</dbReference>
<sequence>MIKKLAYSLGAVATALSYQAFSAYIIFFYVDMMKLPMRLAGVGMIIYGIWNAVNDPIAGFISDRTRTRWGRRIPYIVAGAIPFGVTYFLLWTPPFRGGTHAVPLFWYFVAMLCLFDGFYTFTVLNWASLFPEMFPGLRERAEVNSYRQSFGMLGLLMGVALPPLIYSRWGWQWMGAGFGCAIAFFLLIAAWGSRERKEFSLDRPLSLFLAAKATLSSRSFLTFVFANLFVQYTFTIILATIPFFAKYVLNTTPAQTTLILAAAFLTAIPMLYVWRSLAVRFGAKYCFMASMVVLALFLVPLFFVKSFGPVLLTSALIGIGLSGFILLSDIIISDVIDEDELITGTRREGMFFGTNAFITRFAIGMEVLSMTAVFASTGYNHYIFTQPREFQFGIRLLLAGFPTIALILGFGIMLWYPLAGKKFEAVKRELSEVHAKKGVI</sequence>
<keyword evidence="3 5" id="KW-1133">Transmembrane helix</keyword>
<evidence type="ECO:0000313" key="8">
    <source>
        <dbReference type="Proteomes" id="UP000808761"/>
    </source>
</evidence>
<keyword evidence="4 5" id="KW-0472">Membrane</keyword>
<dbReference type="Gene3D" id="1.20.1250.20">
    <property type="entry name" value="MFS general substrate transporter like domains"/>
    <property type="match status" value="2"/>
</dbReference>
<dbReference type="GO" id="GO:0008643">
    <property type="term" value="P:carbohydrate transport"/>
    <property type="evidence" value="ECO:0007669"/>
    <property type="project" value="InterPro"/>
</dbReference>
<dbReference type="EMBL" id="JACRKR010000040">
    <property type="protein sequence ID" value="MBI5078553.1"/>
    <property type="molecule type" value="Genomic_DNA"/>
</dbReference>
<feature type="domain" description="Major facilitator superfamily (MFS) profile" evidence="6">
    <location>
        <begin position="219"/>
        <end position="440"/>
    </location>
</feature>
<feature type="transmembrane region" description="Helical" evidence="5">
    <location>
        <begin position="357"/>
        <end position="376"/>
    </location>
</feature>
<dbReference type="PROSITE" id="PS50850">
    <property type="entry name" value="MFS"/>
    <property type="match status" value="1"/>
</dbReference>
<name>A0A9D6UMB5_UNCSA</name>
<accession>A0A9D6UMB5</accession>
<evidence type="ECO:0000256" key="1">
    <source>
        <dbReference type="ARBA" id="ARBA00004651"/>
    </source>
</evidence>
<feature type="transmembrane region" description="Helical" evidence="5">
    <location>
        <begin position="73"/>
        <end position="92"/>
    </location>
</feature>
<feature type="transmembrane region" description="Helical" evidence="5">
    <location>
        <begin position="35"/>
        <end position="53"/>
    </location>
</feature>
<dbReference type="InterPro" id="IPR020846">
    <property type="entry name" value="MFS_dom"/>
</dbReference>
<evidence type="ECO:0000259" key="6">
    <source>
        <dbReference type="PROSITE" id="PS50850"/>
    </source>
</evidence>
<dbReference type="AlphaFoldDB" id="A0A9D6UMB5"/>
<dbReference type="InterPro" id="IPR039672">
    <property type="entry name" value="MFS_2"/>
</dbReference>
<dbReference type="InterPro" id="IPR036259">
    <property type="entry name" value="MFS_trans_sf"/>
</dbReference>
<feature type="transmembrane region" description="Helical" evidence="5">
    <location>
        <begin position="310"/>
        <end position="336"/>
    </location>
</feature>
<evidence type="ECO:0000256" key="4">
    <source>
        <dbReference type="ARBA" id="ARBA00023136"/>
    </source>
</evidence>
<feature type="transmembrane region" description="Helical" evidence="5">
    <location>
        <begin position="396"/>
        <end position="418"/>
    </location>
</feature>
<dbReference type="GO" id="GO:0015293">
    <property type="term" value="F:symporter activity"/>
    <property type="evidence" value="ECO:0007669"/>
    <property type="project" value="InterPro"/>
</dbReference>
<protein>
    <submittedName>
        <fullName evidence="7">MFS transporter</fullName>
    </submittedName>
</protein>